<reference evidence="1 2" key="1">
    <citation type="journal article" date="2024" name="J Genomics">
        <title>Draft genome sequencing and assembly of Favolaschia claudopus CIRM-BRFM 2984 isolated from oak limbs.</title>
        <authorList>
            <person name="Navarro D."/>
            <person name="Drula E."/>
            <person name="Chaduli D."/>
            <person name="Cazenave R."/>
            <person name="Ahrendt S."/>
            <person name="Wang J."/>
            <person name="Lipzen A."/>
            <person name="Daum C."/>
            <person name="Barry K."/>
            <person name="Grigoriev I.V."/>
            <person name="Favel A."/>
            <person name="Rosso M.N."/>
            <person name="Martin F."/>
        </authorList>
    </citation>
    <scope>NUCLEOTIDE SEQUENCE [LARGE SCALE GENOMIC DNA]</scope>
    <source>
        <strain evidence="1 2">CIRM-BRFM 2984</strain>
    </source>
</reference>
<dbReference type="Proteomes" id="UP001362999">
    <property type="component" value="Unassembled WGS sequence"/>
</dbReference>
<dbReference type="EMBL" id="JAWWNJ010000193">
    <property type="protein sequence ID" value="KAK6972130.1"/>
    <property type="molecule type" value="Genomic_DNA"/>
</dbReference>
<name>A0AAV9Z644_9AGAR</name>
<proteinExistence type="predicted"/>
<evidence type="ECO:0000313" key="2">
    <source>
        <dbReference type="Proteomes" id="UP001362999"/>
    </source>
</evidence>
<sequence length="233" mass="24712">MPSIQNPPSSSFDAQVDVIFHFKISSSYRSTQRTLSSNSRTKFPYFPCKTSNMALVPLLLSGISNTCPQSTTFSSTNAIFLQLQIAVISMSSTLEFPICGISSLFLCMCPLSPSSPRPGSSHPAAERAAASAELIVEFILYTGAVDEGEGVYLSSSEGASTITAAARGGRGGSDLRSVTAGLRQKLEPPTSPPQHNMPPNAWPACEVHVSSPSFLASSHWRPHSNSTSTIGAR</sequence>
<keyword evidence="2" id="KW-1185">Reference proteome</keyword>
<dbReference type="AlphaFoldDB" id="A0AAV9Z644"/>
<gene>
    <name evidence="1" type="ORF">R3P38DRAFT_628598</name>
</gene>
<organism evidence="1 2">
    <name type="scientific">Favolaschia claudopus</name>
    <dbReference type="NCBI Taxonomy" id="2862362"/>
    <lineage>
        <taxon>Eukaryota</taxon>
        <taxon>Fungi</taxon>
        <taxon>Dikarya</taxon>
        <taxon>Basidiomycota</taxon>
        <taxon>Agaricomycotina</taxon>
        <taxon>Agaricomycetes</taxon>
        <taxon>Agaricomycetidae</taxon>
        <taxon>Agaricales</taxon>
        <taxon>Marasmiineae</taxon>
        <taxon>Mycenaceae</taxon>
        <taxon>Favolaschia</taxon>
    </lineage>
</organism>
<protein>
    <submittedName>
        <fullName evidence="1">Uncharacterized protein</fullName>
    </submittedName>
</protein>
<accession>A0AAV9Z644</accession>
<evidence type="ECO:0000313" key="1">
    <source>
        <dbReference type="EMBL" id="KAK6972130.1"/>
    </source>
</evidence>
<comment type="caution">
    <text evidence="1">The sequence shown here is derived from an EMBL/GenBank/DDBJ whole genome shotgun (WGS) entry which is preliminary data.</text>
</comment>